<protein>
    <submittedName>
        <fullName evidence="2">Uncharacterized protein</fullName>
    </submittedName>
</protein>
<reference evidence="2" key="1">
    <citation type="journal article" date="2020" name="Stud. Mycol.">
        <title>101 Dothideomycetes genomes: a test case for predicting lifestyles and emergence of pathogens.</title>
        <authorList>
            <person name="Haridas S."/>
            <person name="Albert R."/>
            <person name="Binder M."/>
            <person name="Bloem J."/>
            <person name="Labutti K."/>
            <person name="Salamov A."/>
            <person name="Andreopoulos B."/>
            <person name="Baker S."/>
            <person name="Barry K."/>
            <person name="Bills G."/>
            <person name="Bluhm B."/>
            <person name="Cannon C."/>
            <person name="Castanera R."/>
            <person name="Culley D."/>
            <person name="Daum C."/>
            <person name="Ezra D."/>
            <person name="Gonzalez J."/>
            <person name="Henrissat B."/>
            <person name="Kuo A."/>
            <person name="Liang C."/>
            <person name="Lipzen A."/>
            <person name="Lutzoni F."/>
            <person name="Magnuson J."/>
            <person name="Mondo S."/>
            <person name="Nolan M."/>
            <person name="Ohm R."/>
            <person name="Pangilinan J."/>
            <person name="Park H.-J."/>
            <person name="Ramirez L."/>
            <person name="Alfaro M."/>
            <person name="Sun H."/>
            <person name="Tritt A."/>
            <person name="Yoshinaga Y."/>
            <person name="Zwiers L.-H."/>
            <person name="Turgeon B."/>
            <person name="Goodwin S."/>
            <person name="Spatafora J."/>
            <person name="Crous P."/>
            <person name="Grigoriev I."/>
        </authorList>
    </citation>
    <scope>NUCLEOTIDE SEQUENCE</scope>
    <source>
        <strain evidence="2">CBS 113818</strain>
    </source>
</reference>
<keyword evidence="1" id="KW-0812">Transmembrane</keyword>
<dbReference type="EMBL" id="MU006232">
    <property type="protein sequence ID" value="KAF2823490.1"/>
    <property type="molecule type" value="Genomic_DNA"/>
</dbReference>
<dbReference type="AlphaFoldDB" id="A0A6A6ZQV5"/>
<sequence length="88" mass="9945">MGAARWLRRAATTEQSGFLACCIERTRPCYIQNLLLTYVAEALKCVPEQVRRPDAVETPLLVWMETLALCYLAGPTLILVLVHVLPFR</sequence>
<gene>
    <name evidence="2" type="ORF">CC86DRAFT_68512</name>
</gene>
<name>A0A6A6ZQV5_9PLEO</name>
<keyword evidence="1" id="KW-1133">Transmembrane helix</keyword>
<organism evidence="2 3">
    <name type="scientific">Ophiobolus disseminans</name>
    <dbReference type="NCBI Taxonomy" id="1469910"/>
    <lineage>
        <taxon>Eukaryota</taxon>
        <taxon>Fungi</taxon>
        <taxon>Dikarya</taxon>
        <taxon>Ascomycota</taxon>
        <taxon>Pezizomycotina</taxon>
        <taxon>Dothideomycetes</taxon>
        <taxon>Pleosporomycetidae</taxon>
        <taxon>Pleosporales</taxon>
        <taxon>Pleosporineae</taxon>
        <taxon>Phaeosphaeriaceae</taxon>
        <taxon>Ophiobolus</taxon>
    </lineage>
</organism>
<dbReference type="OrthoDB" id="10348686at2759"/>
<keyword evidence="1" id="KW-0472">Membrane</keyword>
<evidence type="ECO:0000313" key="3">
    <source>
        <dbReference type="Proteomes" id="UP000799424"/>
    </source>
</evidence>
<feature type="transmembrane region" description="Helical" evidence="1">
    <location>
        <begin position="60"/>
        <end position="85"/>
    </location>
</feature>
<accession>A0A6A6ZQV5</accession>
<proteinExistence type="predicted"/>
<evidence type="ECO:0000313" key="2">
    <source>
        <dbReference type="EMBL" id="KAF2823490.1"/>
    </source>
</evidence>
<evidence type="ECO:0000256" key="1">
    <source>
        <dbReference type="SAM" id="Phobius"/>
    </source>
</evidence>
<dbReference type="Proteomes" id="UP000799424">
    <property type="component" value="Unassembled WGS sequence"/>
</dbReference>
<keyword evidence="3" id="KW-1185">Reference proteome</keyword>